<dbReference type="AlphaFoldDB" id="A0A1Z4VQ47"/>
<gene>
    <name evidence="2" type="ORF">FOKN1_1361</name>
</gene>
<dbReference type="RefSeq" id="WP_096365923.1">
    <property type="nucleotide sequence ID" value="NZ_AP018052.1"/>
</dbReference>
<evidence type="ECO:0000313" key="3">
    <source>
        <dbReference type="Proteomes" id="UP000218765"/>
    </source>
</evidence>
<dbReference type="KEGG" id="ttc:FOKN1_1361"/>
<reference evidence="2 3" key="1">
    <citation type="submission" date="2017-05" db="EMBL/GenBank/DDBJ databases">
        <title>Thiocyanate degradation by Thiohalobacter thiocyanaticus FOKN1.</title>
        <authorList>
            <person name="Oshiki M."/>
            <person name="Fukushima T."/>
            <person name="Kawano S."/>
            <person name="Nakagawa J."/>
        </authorList>
    </citation>
    <scope>NUCLEOTIDE SEQUENCE [LARGE SCALE GENOMIC DNA]</scope>
    <source>
        <strain evidence="2 3">FOKN1</strain>
    </source>
</reference>
<dbReference type="Proteomes" id="UP000218765">
    <property type="component" value="Chromosome"/>
</dbReference>
<keyword evidence="2" id="KW-0449">Lipoprotein</keyword>
<dbReference type="EMBL" id="AP018052">
    <property type="protein sequence ID" value="BAZ93759.1"/>
    <property type="molecule type" value="Genomic_DNA"/>
</dbReference>
<dbReference type="InterPro" id="IPR015032">
    <property type="entry name" value="ThsB__TIR-like_domain"/>
</dbReference>
<organism evidence="2 3">
    <name type="scientific">Thiohalobacter thiocyanaticus</name>
    <dbReference type="NCBI Taxonomy" id="585455"/>
    <lineage>
        <taxon>Bacteria</taxon>
        <taxon>Pseudomonadati</taxon>
        <taxon>Pseudomonadota</taxon>
        <taxon>Gammaproteobacteria</taxon>
        <taxon>Thiohalobacterales</taxon>
        <taxon>Thiohalobacteraceae</taxon>
        <taxon>Thiohalobacter</taxon>
    </lineage>
</organism>
<name>A0A1Z4VQ47_9GAMM</name>
<feature type="domain" description="Thoeris protein ThsB TIR-like" evidence="1">
    <location>
        <begin position="5"/>
        <end position="105"/>
    </location>
</feature>
<dbReference type="OrthoDB" id="9811746at2"/>
<accession>A0A1Z4VQ47</accession>
<evidence type="ECO:0000259" key="1">
    <source>
        <dbReference type="Pfam" id="PF08937"/>
    </source>
</evidence>
<keyword evidence="2" id="KW-0012">Acyltransferase</keyword>
<dbReference type="GO" id="GO:0016746">
    <property type="term" value="F:acyltransferase activity"/>
    <property type="evidence" value="ECO:0007669"/>
    <property type="project" value="UniProtKB-KW"/>
</dbReference>
<dbReference type="Pfam" id="PF08937">
    <property type="entry name" value="ThsB_TIR"/>
    <property type="match status" value="1"/>
</dbReference>
<keyword evidence="3" id="KW-1185">Reference proteome</keyword>
<evidence type="ECO:0000313" key="2">
    <source>
        <dbReference type="EMBL" id="BAZ93759.1"/>
    </source>
</evidence>
<sequence>MHKVFISFHSSDIAYKDSLIKFNEDNPMFIDGSVDTRDISDDLPDDRIRQKIRDEYLGDSTVTILLVGQGTKGRKHVDWEVYSSMYDGKSNKRSGVIAVLLPGANPGNNWTAAHDNEKSAIYPETTSWTSVDNRAEYELRYPYLPARIIDNLLSKEVKLSVVPWKKLDTKTLPLLIENAFDSRISNQYDLSRPMRRANS</sequence>
<keyword evidence="2" id="KW-0808">Transferase</keyword>
<protein>
    <submittedName>
        <fullName evidence="2">Apolipoprotein N-acyltransferase</fullName>
    </submittedName>
</protein>
<proteinExistence type="predicted"/>